<gene>
    <name evidence="1" type="ORF">A3C20_03360</name>
</gene>
<sequence>MKLTIADVYERGRGPVGKDAMNTVMALGRCLYERTQDTEVSQFIELMRLLPYTSLGFNVHELDVVALVVIDGQGIKLSREVKERVRLDIDAESDIDWVVTRVLRRIVQEFEHLASECDRISGVLNSVKDKALAKV</sequence>
<comment type="caution">
    <text evidence="1">The sequence shown here is derived from an EMBL/GenBank/DDBJ whole genome shotgun (WGS) entry which is preliminary data.</text>
</comment>
<accession>A0A1F6E650</accession>
<proteinExistence type="predicted"/>
<dbReference type="Proteomes" id="UP000176914">
    <property type="component" value="Unassembled WGS sequence"/>
</dbReference>
<evidence type="ECO:0000313" key="1">
    <source>
        <dbReference type="EMBL" id="OGG69148.1"/>
    </source>
</evidence>
<organism evidence="1 2">
    <name type="scientific">Candidatus Kaiserbacteria bacterium RIFCSPHIGHO2_02_FULL_55_25</name>
    <dbReference type="NCBI Taxonomy" id="1798498"/>
    <lineage>
        <taxon>Bacteria</taxon>
        <taxon>Candidatus Kaiseribacteriota</taxon>
    </lineage>
</organism>
<reference evidence="1 2" key="1">
    <citation type="journal article" date="2016" name="Nat. Commun.">
        <title>Thousands of microbial genomes shed light on interconnected biogeochemical processes in an aquifer system.</title>
        <authorList>
            <person name="Anantharaman K."/>
            <person name="Brown C.T."/>
            <person name="Hug L.A."/>
            <person name="Sharon I."/>
            <person name="Castelle C.J."/>
            <person name="Probst A.J."/>
            <person name="Thomas B.C."/>
            <person name="Singh A."/>
            <person name="Wilkins M.J."/>
            <person name="Karaoz U."/>
            <person name="Brodie E.L."/>
            <person name="Williams K.H."/>
            <person name="Hubbard S.S."/>
            <person name="Banfield J.F."/>
        </authorList>
    </citation>
    <scope>NUCLEOTIDE SEQUENCE [LARGE SCALE GENOMIC DNA]</scope>
</reference>
<evidence type="ECO:0000313" key="2">
    <source>
        <dbReference type="Proteomes" id="UP000176914"/>
    </source>
</evidence>
<dbReference type="EMBL" id="MFLL01000018">
    <property type="protein sequence ID" value="OGG69148.1"/>
    <property type="molecule type" value="Genomic_DNA"/>
</dbReference>
<dbReference type="AlphaFoldDB" id="A0A1F6E650"/>
<protein>
    <submittedName>
        <fullName evidence="1">Uncharacterized protein</fullName>
    </submittedName>
</protein>
<name>A0A1F6E650_9BACT</name>